<dbReference type="InterPro" id="IPR039462">
    <property type="entry name" value="Nup159/Nup146_N"/>
</dbReference>
<dbReference type="InterPro" id="IPR015943">
    <property type="entry name" value="WD40/YVTN_repeat-like_dom_sf"/>
</dbReference>
<feature type="compositionally biased region" description="Low complexity" evidence="4">
    <location>
        <begin position="719"/>
        <end position="742"/>
    </location>
</feature>
<protein>
    <recommendedName>
        <fullName evidence="5">Nucleoporin Nup159/Nup146 N-terminal domain-containing protein</fullName>
    </recommendedName>
</protein>
<feature type="region of interest" description="Disordered" evidence="4">
    <location>
        <begin position="1323"/>
        <end position="1362"/>
    </location>
</feature>
<dbReference type="PANTHER" id="PTHR23193:SF23">
    <property type="entry name" value="NUCLEAR PORE COMPLEX PROTEIN NUP153"/>
    <property type="match status" value="1"/>
</dbReference>
<evidence type="ECO:0000256" key="1">
    <source>
        <dbReference type="ARBA" id="ARBA00004123"/>
    </source>
</evidence>
<feature type="compositionally biased region" description="Polar residues" evidence="4">
    <location>
        <begin position="1336"/>
        <end position="1351"/>
    </location>
</feature>
<evidence type="ECO:0000313" key="6">
    <source>
        <dbReference type="EMBL" id="KAJ3579609.1"/>
    </source>
</evidence>
<feature type="compositionally biased region" description="Acidic residues" evidence="4">
    <location>
        <begin position="947"/>
        <end position="958"/>
    </location>
</feature>
<keyword evidence="2" id="KW-0813">Transport</keyword>
<feature type="compositionally biased region" description="Basic and acidic residues" evidence="4">
    <location>
        <begin position="662"/>
        <end position="676"/>
    </location>
</feature>
<dbReference type="InterPro" id="IPR026054">
    <property type="entry name" value="Nucleoporin"/>
</dbReference>
<keyword evidence="3" id="KW-0539">Nucleus</keyword>
<dbReference type="EMBL" id="JANPWZ010000077">
    <property type="protein sequence ID" value="KAJ3579609.1"/>
    <property type="molecule type" value="Genomic_DNA"/>
</dbReference>
<comment type="subcellular location">
    <subcellularLocation>
        <location evidence="1">Nucleus</location>
    </subcellularLocation>
</comment>
<evidence type="ECO:0000256" key="2">
    <source>
        <dbReference type="ARBA" id="ARBA00022448"/>
    </source>
</evidence>
<reference evidence="6" key="1">
    <citation type="submission" date="2022-07" db="EMBL/GenBank/DDBJ databases">
        <title>Genome Sequence of Xylaria arbuscula.</title>
        <authorList>
            <person name="Buettner E."/>
        </authorList>
    </citation>
    <scope>NUCLEOTIDE SEQUENCE</scope>
    <source>
        <strain evidence="6">VT107</strain>
    </source>
</reference>
<feature type="compositionally biased region" description="Polar residues" evidence="4">
    <location>
        <begin position="925"/>
        <end position="934"/>
    </location>
</feature>
<dbReference type="GO" id="GO:0008139">
    <property type="term" value="F:nuclear localization sequence binding"/>
    <property type="evidence" value="ECO:0007669"/>
    <property type="project" value="TreeGrafter"/>
</dbReference>
<feature type="region of interest" description="Disordered" evidence="4">
    <location>
        <begin position="1378"/>
        <end position="1403"/>
    </location>
</feature>
<name>A0A9W8TRP4_9PEZI</name>
<dbReference type="Proteomes" id="UP001148614">
    <property type="component" value="Unassembled WGS sequence"/>
</dbReference>
<dbReference type="Gene3D" id="2.130.10.10">
    <property type="entry name" value="YVTN repeat-like/Quinoprotein amine dehydrogenase"/>
    <property type="match status" value="1"/>
</dbReference>
<evidence type="ECO:0000259" key="5">
    <source>
        <dbReference type="Pfam" id="PF16755"/>
    </source>
</evidence>
<dbReference type="GO" id="GO:0006606">
    <property type="term" value="P:protein import into nucleus"/>
    <property type="evidence" value="ECO:0007669"/>
    <property type="project" value="TreeGrafter"/>
</dbReference>
<evidence type="ECO:0000256" key="4">
    <source>
        <dbReference type="SAM" id="MobiDB-lite"/>
    </source>
</evidence>
<feature type="compositionally biased region" description="Basic and acidic residues" evidence="4">
    <location>
        <begin position="1007"/>
        <end position="1018"/>
    </location>
</feature>
<dbReference type="GO" id="GO:0006405">
    <property type="term" value="P:RNA export from nucleus"/>
    <property type="evidence" value="ECO:0007669"/>
    <property type="project" value="TreeGrafter"/>
</dbReference>
<accession>A0A9W8TRP4</accession>
<feature type="domain" description="Nucleoporin Nup159/Nup146 N-terminal" evidence="5">
    <location>
        <begin position="49"/>
        <end position="418"/>
    </location>
</feature>
<dbReference type="GO" id="GO:0017056">
    <property type="term" value="F:structural constituent of nuclear pore"/>
    <property type="evidence" value="ECO:0007669"/>
    <property type="project" value="TreeGrafter"/>
</dbReference>
<dbReference type="FunFam" id="2.130.10.10:FF:000645">
    <property type="entry name" value="Putative nuclear pore complex subunit Nup159"/>
    <property type="match status" value="1"/>
</dbReference>
<keyword evidence="7" id="KW-1185">Reference proteome</keyword>
<gene>
    <name evidence="6" type="ORF">NPX13_g956</name>
</gene>
<feature type="compositionally biased region" description="Basic and acidic residues" evidence="4">
    <location>
        <begin position="912"/>
        <end position="923"/>
    </location>
</feature>
<dbReference type="Pfam" id="PF16755">
    <property type="entry name" value="Beta-prop_NUP159_NUP214"/>
    <property type="match status" value="1"/>
</dbReference>
<evidence type="ECO:0000313" key="7">
    <source>
        <dbReference type="Proteomes" id="UP001148614"/>
    </source>
</evidence>
<comment type="caution">
    <text evidence="6">The sequence shown here is derived from an EMBL/GenBank/DDBJ whole genome shotgun (WGS) entry which is preliminary data.</text>
</comment>
<organism evidence="6 7">
    <name type="scientific">Xylaria arbuscula</name>
    <dbReference type="NCBI Taxonomy" id="114810"/>
    <lineage>
        <taxon>Eukaryota</taxon>
        <taxon>Fungi</taxon>
        <taxon>Dikarya</taxon>
        <taxon>Ascomycota</taxon>
        <taxon>Pezizomycotina</taxon>
        <taxon>Sordariomycetes</taxon>
        <taxon>Xylariomycetidae</taxon>
        <taxon>Xylariales</taxon>
        <taxon>Xylariaceae</taxon>
        <taxon>Xylaria</taxon>
    </lineage>
</organism>
<feature type="compositionally biased region" description="Polar residues" evidence="4">
    <location>
        <begin position="686"/>
        <end position="706"/>
    </location>
</feature>
<evidence type="ECO:0000256" key="3">
    <source>
        <dbReference type="ARBA" id="ARBA00023242"/>
    </source>
</evidence>
<dbReference type="PANTHER" id="PTHR23193">
    <property type="entry name" value="NUCLEAR PORE COMPLEX PROTEIN NUP"/>
    <property type="match status" value="1"/>
</dbReference>
<proteinExistence type="predicted"/>
<dbReference type="VEuPathDB" id="FungiDB:F4678DRAFT_462804"/>
<sequence>MAFSTFGNAGALSTSQGQALPEVQTEGLGFLSLAGDAKLQLTAPWSPPPAPKASLLSIAPHKGLVAAASPDAVVVASTDAVRKAFEAPKPGDSEIRPFTPQLQIPLPIRICQLAFSADEAYLILSAEQGGGLAVYDVDGLQQGKTQSAFEIPTNGESLRVLVPNHRPEKAHVCAVVTNEGKLLMANLKERNFIFKGNSQILKEQVSCVAWANKGSQLVAGLGDGTICQLTPEGEVKDEIPRPPGLDSSYYVSLIVWMANNTFLVFHVSTSNGPQTKCHLIERQGQNFQYQEFNDPVDPYGAEKVPHHTAVRLKDFPPNIQELLIFSSSAVPDIGLLGRSKTPLAPNGPVDTFANIELADDSKRATLPMGESLDTPSAIGVSLDLSSKDKVYKPIPTDEQDMSPGPLPGYWVLNEQGILSVWWVVYSESIRGGTTYPGLAVESGNVESVSKSVPQVSQPTPSATSNASPFGGVSVSAAPAFGGPSALGAKSSPWGSTSANTNGAGGSTFGSTTFGNGSASKPVFGSSSFGANNAAPATPAFGQSAMLGSKSSVWGSGSTSTSTPAFGQSGFNNASNGSSSPFGSVANNNAFSSFASQGGFAALGSNANANKPNIFASATSGSSGAAMDTDTTSSFPPPSSKPEGVSGNPFGSQPFKLGSTFKPDTKVEDSDDKKPSGGEKSIFGAGFTSSIGDATKAASNPFASSQGLFGKPSSDTKAESTTPTTTPSTNKFFPSSQPSSVPFGLPSSGGLFGKAPPKVSVLEPPKSPKLAPNEAPLPPESTSKAAYPIEDSSGSSGSSTDNEDVKKTQSSAEDLPLPPDSPAKPKETPAPISKATVASDAPLPPDPVKNKAAYSTPLPPLPGESTKPKAVADAPLPPDPVTNKKAYTNKLPPLPGAFTGSKPPSDAPLPPDPIKETKVNDKKLSIFQQSSTVTSGFKFPTDLPPVSDSEEDSLEDEEGTAAGSEGSGVDVAKDLSPQSTGANRTPGFTPQGSFDGGLGGSFSTISRPEPERRSNDHTRSFSAPGMASQILAASKKQAPPRLNGSIIGRDVALENAIMEQQRKAKVKKEAEEAQFLIDEEDDAVQRILRVPIEPTLELDEFIAHSGVVPPAGDSIPAQVEAVYRDINSMMDTLGLNLRSLKAWTSGHKEFSSDDHSKEDLASPEAWTLEDIGQLTYIVDQVLGEALDQARVTDVEEKVAHIQDIQREHLRDCNKQADIRKIIASRLDPEQAAAYQALPLSAEQAAQQSDLRRQLGHFQSLLAQAEENLTMLKAKLVSANSTSGRGGPVPTIEAIVRTITKMTSMVEKRSGDIDVLENQMRKLRLSSIGPGRSREGSPLTTPNAKRTLGSSIFSPDRSTREATPMRGSLMRHSLSGSISGIGGDVFRTPPRKKLSGFGDAERKAVKEKREKRATILGKLRNSLEAKGPTIIGFDDIA</sequence>
<dbReference type="SUPFAM" id="SSF117289">
    <property type="entry name" value="Nucleoporin domain"/>
    <property type="match status" value="1"/>
</dbReference>
<feature type="compositionally biased region" description="Polar residues" evidence="4">
    <location>
        <begin position="975"/>
        <end position="990"/>
    </location>
</feature>
<feature type="region of interest" description="Disordered" evidence="4">
    <location>
        <begin position="618"/>
        <end position="1021"/>
    </location>
</feature>
<dbReference type="GO" id="GO:0005643">
    <property type="term" value="C:nuclear pore"/>
    <property type="evidence" value="ECO:0007669"/>
    <property type="project" value="TreeGrafter"/>
</dbReference>